<dbReference type="EMBL" id="CAJMXA010004243">
    <property type="protein sequence ID" value="CAE6538067.1"/>
    <property type="molecule type" value="Genomic_DNA"/>
</dbReference>
<evidence type="ECO:0000256" key="6">
    <source>
        <dbReference type="ARBA" id="ARBA00022722"/>
    </source>
</evidence>
<dbReference type="CDD" id="cd00840">
    <property type="entry name" value="MPP_Mre11_N"/>
    <property type="match status" value="1"/>
</dbReference>
<dbReference type="GO" id="GO:0042138">
    <property type="term" value="P:meiotic DNA double-strand break formation"/>
    <property type="evidence" value="ECO:0007669"/>
    <property type="project" value="TreeGrafter"/>
</dbReference>
<comment type="similarity">
    <text evidence="4 16 18">Belongs to the MRE11/RAD32 family.</text>
</comment>
<evidence type="ECO:0000256" key="14">
    <source>
        <dbReference type="ARBA" id="ARBA00023242"/>
    </source>
</evidence>
<dbReference type="Gene3D" id="3.30.110.110">
    <property type="entry name" value="Mre11, capping domain"/>
    <property type="match status" value="1"/>
</dbReference>
<dbReference type="PANTHER" id="PTHR10139">
    <property type="entry name" value="DOUBLE-STRAND BREAK REPAIR PROTEIN MRE11"/>
    <property type="match status" value="1"/>
</dbReference>
<keyword evidence="6 16" id="KW-0540">Nuclease</keyword>
<keyword evidence="13 16" id="KW-0464">Manganese</keyword>
<keyword evidence="10 16" id="KW-0378">Hydrolase</keyword>
<accession>A0A8H3HQG7</accession>
<evidence type="ECO:0000256" key="11">
    <source>
        <dbReference type="ARBA" id="ARBA00022839"/>
    </source>
</evidence>
<reference evidence="21" key="1">
    <citation type="submission" date="2021-01" db="EMBL/GenBank/DDBJ databases">
        <authorList>
            <person name="Kaushik A."/>
        </authorList>
    </citation>
    <scope>NUCLEOTIDE SEQUENCE</scope>
    <source>
        <strain evidence="21">AG6-10EEA</strain>
    </source>
</reference>
<evidence type="ECO:0000256" key="16">
    <source>
        <dbReference type="PIRNR" id="PIRNR000882"/>
    </source>
</evidence>
<dbReference type="Pfam" id="PF00149">
    <property type="entry name" value="Metallophos"/>
    <property type="match status" value="1"/>
</dbReference>
<dbReference type="Proteomes" id="UP000663853">
    <property type="component" value="Unassembled WGS sequence"/>
</dbReference>
<evidence type="ECO:0000256" key="3">
    <source>
        <dbReference type="ARBA" id="ARBA00004286"/>
    </source>
</evidence>
<feature type="compositionally biased region" description="Acidic residues" evidence="19">
    <location>
        <begin position="673"/>
        <end position="696"/>
    </location>
</feature>
<dbReference type="FunFam" id="3.60.21.10:FF:000011">
    <property type="entry name" value="Double-strand break repair protein"/>
    <property type="match status" value="1"/>
</dbReference>
<evidence type="ECO:0000256" key="10">
    <source>
        <dbReference type="ARBA" id="ARBA00022801"/>
    </source>
</evidence>
<dbReference type="SUPFAM" id="SSF56300">
    <property type="entry name" value="Metallo-dependent phosphatases"/>
    <property type="match status" value="1"/>
</dbReference>
<dbReference type="GO" id="GO:0030145">
    <property type="term" value="F:manganese ion binding"/>
    <property type="evidence" value="ECO:0007669"/>
    <property type="project" value="UniProtKB-UniRule"/>
</dbReference>
<dbReference type="GO" id="GO:0000724">
    <property type="term" value="P:double-strand break repair via homologous recombination"/>
    <property type="evidence" value="ECO:0007669"/>
    <property type="project" value="TreeGrafter"/>
</dbReference>
<dbReference type="Gene3D" id="3.60.21.10">
    <property type="match status" value="1"/>
</dbReference>
<dbReference type="GO" id="GO:0008296">
    <property type="term" value="F:3'-5'-DNA exonuclease activity"/>
    <property type="evidence" value="ECO:0007669"/>
    <property type="project" value="InterPro"/>
</dbReference>
<proteinExistence type="inferred from homology"/>
<evidence type="ECO:0000256" key="15">
    <source>
        <dbReference type="ARBA" id="ARBA00023254"/>
    </source>
</evidence>
<dbReference type="InterPro" id="IPR004843">
    <property type="entry name" value="Calcineurin-like_PHP"/>
</dbReference>
<evidence type="ECO:0000256" key="17">
    <source>
        <dbReference type="PIRSR" id="PIRSR000882-1"/>
    </source>
</evidence>
<feature type="region of interest" description="Disordered" evidence="19">
    <location>
        <begin position="580"/>
        <end position="762"/>
    </location>
</feature>
<evidence type="ECO:0000256" key="2">
    <source>
        <dbReference type="ARBA" id="ARBA00004123"/>
    </source>
</evidence>
<evidence type="ECO:0000256" key="12">
    <source>
        <dbReference type="ARBA" id="ARBA00023204"/>
    </source>
</evidence>
<evidence type="ECO:0000313" key="22">
    <source>
        <dbReference type="Proteomes" id="UP000663853"/>
    </source>
</evidence>
<keyword evidence="12 16" id="KW-0234">DNA repair</keyword>
<dbReference type="GO" id="GO:0000014">
    <property type="term" value="F:single-stranded DNA endodeoxyribonuclease activity"/>
    <property type="evidence" value="ECO:0007669"/>
    <property type="project" value="TreeGrafter"/>
</dbReference>
<keyword evidence="15 16" id="KW-0469">Meiosis</keyword>
<comment type="caution">
    <text evidence="21">The sequence shown here is derived from an EMBL/GenBank/DDBJ whole genome shotgun (WGS) entry which is preliminary data.</text>
</comment>
<evidence type="ECO:0000256" key="5">
    <source>
        <dbReference type="ARBA" id="ARBA00022454"/>
    </source>
</evidence>
<dbReference type="Pfam" id="PF04152">
    <property type="entry name" value="Mre11_DNA_bind"/>
    <property type="match status" value="1"/>
</dbReference>
<evidence type="ECO:0000256" key="1">
    <source>
        <dbReference type="ARBA" id="ARBA00001936"/>
    </source>
</evidence>
<evidence type="ECO:0000256" key="4">
    <source>
        <dbReference type="ARBA" id="ARBA00009028"/>
    </source>
</evidence>
<dbReference type="GO" id="GO:0000723">
    <property type="term" value="P:telomere maintenance"/>
    <property type="evidence" value="ECO:0007669"/>
    <property type="project" value="TreeGrafter"/>
</dbReference>
<comment type="subcellular location">
    <subcellularLocation>
        <location evidence="3">Chromosome</location>
    </subcellularLocation>
    <subcellularLocation>
        <location evidence="2 16">Nucleus</location>
    </subcellularLocation>
</comment>
<evidence type="ECO:0000256" key="18">
    <source>
        <dbReference type="RuleBase" id="RU003447"/>
    </source>
</evidence>
<protein>
    <recommendedName>
        <fullName evidence="16">Double-strand break repair protein</fullName>
    </recommendedName>
</protein>
<evidence type="ECO:0000259" key="20">
    <source>
        <dbReference type="SMART" id="SM01347"/>
    </source>
</evidence>
<feature type="compositionally biased region" description="Low complexity" evidence="19">
    <location>
        <begin position="638"/>
        <end position="651"/>
    </location>
</feature>
<keyword evidence="11 16" id="KW-0269">Exonuclease</keyword>
<dbReference type="GO" id="GO:0035861">
    <property type="term" value="C:site of double-strand break"/>
    <property type="evidence" value="ECO:0007669"/>
    <property type="project" value="TreeGrafter"/>
</dbReference>
<dbReference type="GO" id="GO:0030870">
    <property type="term" value="C:Mre11 complex"/>
    <property type="evidence" value="ECO:0007669"/>
    <property type="project" value="UniProtKB-UniRule"/>
</dbReference>
<keyword evidence="8 16" id="KW-0255">Endonuclease</keyword>
<feature type="compositionally biased region" description="Low complexity" evidence="19">
    <location>
        <begin position="735"/>
        <end position="762"/>
    </location>
</feature>
<name>A0A8H3HQG7_9AGAM</name>
<dbReference type="InterPro" id="IPR038487">
    <property type="entry name" value="Mre11_capping_dom"/>
</dbReference>
<evidence type="ECO:0000256" key="9">
    <source>
        <dbReference type="ARBA" id="ARBA00022763"/>
    </source>
</evidence>
<dbReference type="SMART" id="SM01347">
    <property type="entry name" value="Mre11_DNA_bind"/>
    <property type="match status" value="1"/>
</dbReference>
<evidence type="ECO:0000256" key="7">
    <source>
        <dbReference type="ARBA" id="ARBA00022723"/>
    </source>
</evidence>
<dbReference type="PIRSF" id="PIRSF000882">
    <property type="entry name" value="DSB_repair_MRE11"/>
    <property type="match status" value="1"/>
</dbReference>
<organism evidence="21 22">
    <name type="scientific">Rhizoctonia solani</name>
    <dbReference type="NCBI Taxonomy" id="456999"/>
    <lineage>
        <taxon>Eukaryota</taxon>
        <taxon>Fungi</taxon>
        <taxon>Dikarya</taxon>
        <taxon>Basidiomycota</taxon>
        <taxon>Agaricomycotina</taxon>
        <taxon>Agaricomycetes</taxon>
        <taxon>Cantharellales</taxon>
        <taxon>Ceratobasidiaceae</taxon>
        <taxon>Rhizoctonia</taxon>
    </lineage>
</organism>
<dbReference type="AlphaFoldDB" id="A0A8H3HQG7"/>
<feature type="domain" description="Mre11 DNA-binding" evidence="20">
    <location>
        <begin position="314"/>
        <end position="491"/>
    </location>
</feature>
<feature type="compositionally biased region" description="Low complexity" evidence="19">
    <location>
        <begin position="712"/>
        <end position="725"/>
    </location>
</feature>
<dbReference type="GO" id="GO:0007095">
    <property type="term" value="P:mitotic G2 DNA damage checkpoint signaling"/>
    <property type="evidence" value="ECO:0007669"/>
    <property type="project" value="TreeGrafter"/>
</dbReference>
<keyword evidence="7" id="KW-0479">Metal-binding</keyword>
<evidence type="ECO:0000256" key="19">
    <source>
        <dbReference type="SAM" id="MobiDB-lite"/>
    </source>
</evidence>
<evidence type="ECO:0000256" key="13">
    <source>
        <dbReference type="ARBA" id="ARBA00023211"/>
    </source>
</evidence>
<dbReference type="InterPro" id="IPR003701">
    <property type="entry name" value="Mre11"/>
</dbReference>
<dbReference type="GO" id="GO:0006303">
    <property type="term" value="P:double-strand break repair via nonhomologous end joining"/>
    <property type="evidence" value="ECO:0007669"/>
    <property type="project" value="TreeGrafter"/>
</dbReference>
<dbReference type="InterPro" id="IPR041796">
    <property type="entry name" value="Mre11_N"/>
</dbReference>
<comment type="cofactor">
    <cofactor evidence="1 16">
        <name>Mn(2+)</name>
        <dbReference type="ChEBI" id="CHEBI:29035"/>
    </cofactor>
</comment>
<keyword evidence="14 16" id="KW-0539">Nucleus</keyword>
<gene>
    <name evidence="21" type="ORF">RDB_LOCUS185447</name>
</gene>
<dbReference type="InterPro" id="IPR029052">
    <property type="entry name" value="Metallo-depent_PP-like"/>
</dbReference>
<dbReference type="InterPro" id="IPR007281">
    <property type="entry name" value="Mre11_DNA-bd"/>
</dbReference>
<evidence type="ECO:0000313" key="21">
    <source>
        <dbReference type="EMBL" id="CAE6538067.1"/>
    </source>
</evidence>
<sequence>MPTTTQDENAALPPISDELPEDTIKIMLATDNHIGYNERDPIRGQDAINTFKEILELARKHDVDFILLAGDLFHENRPSRDCLYRTMALLREYSLCDKPIQIELLSSPDEGKADGFSFPAINYEDSNLNVGIPVFSIHGNHDDPQGAGPDGALCALDVLSVAGLINYIGKSDLSASDDPNAGIQIRPVLLRKGATQLALYGVGNVKDQRMHFELRSNRVKMFMPKDKDDWFNILLVHQNRVKRGPLEAVPEGMFDDSINLVIWGHEHDCRIVPEPVAGKEYLITQPGSSVATSLADGEAIPKHVALLEIQHNTFQMTPIPLRTVRPFVLDEVNLSEAAETDGIDITNQVSVMKFLRERVNALIEQAQEEWHERNEAVGISPAEAGEMMLPLVRLKVETTGVSVMSNPVRFSQEFIGRVANPRDVLVFHRAKTMTKGKVVADEPELSIDDPTIPIAEKLQKVRVQNLVREYLAAQELQLLGELGMSDAIQTFVEKDENRSISEFVNNSLKAYEKKLNSRNFNEGNLDDAVSVQDTLQNTFLSTYQLYEIKGENEKEYEESQFGKVFAHALAKSIRSDFIQAPKAKGKARAKEEEEEEEEAHSVDSMEVDDEILDGVGGGGADEAFSEEEPPPPKKTTTRAKASSSKAAVKPAARTKEKAPAKRGAKGKQLFVPDSDEDDAEIIEMPDDDDDDDEPEPEPAPKPRGRAGVLSGATKKAPAKKTTATKGRQTKLTMGASQASTRAPRAAAKSARSKVQAAIELSD</sequence>
<comment type="function">
    <text evidence="16">Core component of the MRN complex, which plays a central role in double-strand break (DSB) repair, DNA recombination, maintenance of telomere integrity and meiosis. The MRN complex is involved in the repair of DNA double-strand breaks (DSBs) via homologous recombination (HR), an error-free mechanism which primarily occurs during S and G2 phases. The complex (1) mediates the end resection of damaged DNA, which generates proper single-stranded DNA, a key initial steps in HR, and is (2) required for the recruitment of other repair factors and efficient activation of ATM and ATR upon DNA damage. Within the MRN complex, MRE11 possesses both single-strand endonuclease activity and double-strand-specific 3'-5' exonuclease activity. MRE11 first endonucleolytically cleaves the 5' strand at DNA DSB ends to prevent non-homologous end joining (NHEJ) and licence HR. It then generates a single-stranded DNA gap via 3' to 5' exonucleolytic degradation, which is required for single-strand invasion and recombination.</text>
</comment>
<feature type="active site" description="Proton donor" evidence="17">
    <location>
        <position position="141"/>
    </location>
</feature>
<evidence type="ECO:0000256" key="8">
    <source>
        <dbReference type="ARBA" id="ARBA00022759"/>
    </source>
</evidence>
<keyword evidence="9 16" id="KW-0227">DNA damage</keyword>
<dbReference type="GO" id="GO:0097552">
    <property type="term" value="P:mitochondrial double-strand break repair via homologous recombination"/>
    <property type="evidence" value="ECO:0007669"/>
    <property type="project" value="TreeGrafter"/>
</dbReference>
<keyword evidence="5" id="KW-0158">Chromosome</keyword>
<dbReference type="NCBIfam" id="TIGR00583">
    <property type="entry name" value="mre11"/>
    <property type="match status" value="1"/>
</dbReference>
<dbReference type="PANTHER" id="PTHR10139:SF1">
    <property type="entry name" value="DOUBLE-STRAND BREAK REPAIR PROTEIN MRE11"/>
    <property type="match status" value="1"/>
</dbReference>
<dbReference type="GO" id="GO:0031573">
    <property type="term" value="P:mitotic intra-S DNA damage checkpoint signaling"/>
    <property type="evidence" value="ECO:0007669"/>
    <property type="project" value="TreeGrafter"/>
</dbReference>